<evidence type="ECO:0000313" key="3">
    <source>
        <dbReference type="Proteomes" id="UP000745764"/>
    </source>
</evidence>
<evidence type="ECO:0000259" key="1">
    <source>
        <dbReference type="PROSITE" id="PS50097"/>
    </source>
</evidence>
<gene>
    <name evidence="2" type="ORF">AWRI4620_LOCUS1304</name>
</gene>
<sequence length="228" mass="26027">MSSRSVGSSKGAVSISSKFPSRKYFSGLVTIVVGPSKKNCTVHKELLSFYSDYFRAAFNGSFVEASDKKVELHDVQEEVFENSHAWLYTRTLASSDDKALDWHPLNNLWIFGDRFQIPMLQNCVIDEMFHKRERENVFSLAIAKIAYENTPVGSPLHKAIVNIIAHRSVLREHAMSIMTAAYSGCYTIELLQDVIMEIDAARMDKLPQYKMPKRDKCFFHVHGKDEHC</sequence>
<dbReference type="InterPro" id="IPR011333">
    <property type="entry name" value="SKP1/BTB/POZ_sf"/>
</dbReference>
<dbReference type="SMART" id="SM00225">
    <property type="entry name" value="BTB"/>
    <property type="match status" value="1"/>
</dbReference>
<dbReference type="InterPro" id="IPR000210">
    <property type="entry name" value="BTB/POZ_dom"/>
</dbReference>
<comment type="caution">
    <text evidence="2">The sequence shown here is derived from an EMBL/GenBank/DDBJ whole genome shotgun (WGS) entry which is preliminary data.</text>
</comment>
<dbReference type="PANTHER" id="PTHR47843">
    <property type="entry name" value="BTB DOMAIN-CONTAINING PROTEIN-RELATED"/>
    <property type="match status" value="1"/>
</dbReference>
<organism evidence="2 3">
    <name type="scientific">Aureobasidium uvarum</name>
    <dbReference type="NCBI Taxonomy" id="2773716"/>
    <lineage>
        <taxon>Eukaryota</taxon>
        <taxon>Fungi</taxon>
        <taxon>Dikarya</taxon>
        <taxon>Ascomycota</taxon>
        <taxon>Pezizomycotina</taxon>
        <taxon>Dothideomycetes</taxon>
        <taxon>Dothideomycetidae</taxon>
        <taxon>Dothideales</taxon>
        <taxon>Saccotheciaceae</taxon>
        <taxon>Aureobasidium</taxon>
    </lineage>
</organism>
<feature type="domain" description="BTB" evidence="1">
    <location>
        <begin position="27"/>
        <end position="96"/>
    </location>
</feature>
<dbReference type="AlphaFoldDB" id="A0A9N8KCD5"/>
<dbReference type="Proteomes" id="UP000745764">
    <property type="component" value="Unassembled WGS sequence"/>
</dbReference>
<dbReference type="Gene3D" id="3.30.710.10">
    <property type="entry name" value="Potassium Channel Kv1.1, Chain A"/>
    <property type="match status" value="1"/>
</dbReference>
<dbReference type="EMBL" id="CAINUL010000001">
    <property type="protein sequence ID" value="CAD0107049.1"/>
    <property type="molecule type" value="Genomic_DNA"/>
</dbReference>
<protein>
    <recommendedName>
        <fullName evidence="1">BTB domain-containing protein</fullName>
    </recommendedName>
</protein>
<keyword evidence="3" id="KW-1185">Reference proteome</keyword>
<dbReference type="PANTHER" id="PTHR47843:SF2">
    <property type="entry name" value="BTB DOMAIN-CONTAINING PROTEIN"/>
    <property type="match status" value="1"/>
</dbReference>
<dbReference type="Pfam" id="PF00651">
    <property type="entry name" value="BTB"/>
    <property type="match status" value="1"/>
</dbReference>
<dbReference type="SUPFAM" id="SSF54695">
    <property type="entry name" value="POZ domain"/>
    <property type="match status" value="1"/>
</dbReference>
<proteinExistence type="predicted"/>
<dbReference type="PROSITE" id="PS50097">
    <property type="entry name" value="BTB"/>
    <property type="match status" value="1"/>
</dbReference>
<evidence type="ECO:0000313" key="2">
    <source>
        <dbReference type="EMBL" id="CAD0107049.1"/>
    </source>
</evidence>
<dbReference type="OrthoDB" id="194443at2759"/>
<reference evidence="2" key="1">
    <citation type="submission" date="2020-06" db="EMBL/GenBank/DDBJ databases">
        <authorList>
            <person name="Onetto C."/>
        </authorList>
    </citation>
    <scope>NUCLEOTIDE SEQUENCE</scope>
</reference>
<accession>A0A9N8KCD5</accession>
<name>A0A9N8KCD5_9PEZI</name>